<dbReference type="RefSeq" id="WP_011751757.1">
    <property type="nucleotide sequence ID" value="NC_008698.1"/>
</dbReference>
<evidence type="ECO:0000313" key="1">
    <source>
        <dbReference type="EMBL" id="ABL77492.1"/>
    </source>
</evidence>
<evidence type="ECO:0000313" key="2">
    <source>
        <dbReference type="Proteomes" id="UP000000641"/>
    </source>
</evidence>
<reference evidence="2" key="1">
    <citation type="journal article" date="2008" name="J. Bacteriol.">
        <title>Genome sequence of Thermofilum pendens reveals an exceptional loss of biosynthetic pathways without genome reduction.</title>
        <authorList>
            <person name="Anderson I."/>
            <person name="Rodriguez J."/>
            <person name="Susanti D."/>
            <person name="Porat I."/>
            <person name="Reich C."/>
            <person name="Ulrich L.E."/>
            <person name="Elkins J.G."/>
            <person name="Mavromatis K."/>
            <person name="Lykidis A."/>
            <person name="Kim E."/>
            <person name="Thompson L.S."/>
            <person name="Nolan M."/>
            <person name="Land M."/>
            <person name="Copeland A."/>
            <person name="Lapidus A."/>
            <person name="Lucas S."/>
            <person name="Detter C."/>
            <person name="Zhulin I.B."/>
            <person name="Olsen G.J."/>
            <person name="Whitman W."/>
            <person name="Mukhopadhyay B."/>
            <person name="Bristow J."/>
            <person name="Kyrpides N."/>
        </authorList>
    </citation>
    <scope>NUCLEOTIDE SEQUENCE [LARGE SCALE GENOMIC DNA]</scope>
    <source>
        <strain evidence="2">DSM 2475 / Hrk 5</strain>
    </source>
</reference>
<dbReference type="GeneID" id="4601972"/>
<proteinExistence type="predicted"/>
<name>A1RWB2_THEPD</name>
<accession>A1RWB2</accession>
<dbReference type="eggNOG" id="arCOG14884">
    <property type="taxonomic scope" value="Archaea"/>
</dbReference>
<dbReference type="HOGENOM" id="CLU_1682795_0_0_2"/>
<dbReference type="EMBL" id="CP000505">
    <property type="protein sequence ID" value="ABL77492.1"/>
    <property type="molecule type" value="Genomic_DNA"/>
</dbReference>
<dbReference type="OrthoDB" id="31028at2157"/>
<sequence length="160" mass="18612">MEELVKSVKETLNMIDAGIRDKKFPEQMRIYIEQLGRNLRHFIEVIEVTGRENTIQSPISPSSRSAMFNLRKAFYATLSREIKQNKVDKERSLEEWRKVASRIIETFEKRGLTEAPSKIILTYEIKEEDGKRYIAFRDARILYFGLEGILSVSLVEQPGA</sequence>
<dbReference type="STRING" id="368408.Tpen_0082"/>
<dbReference type="AlphaFoldDB" id="A1RWB2"/>
<protein>
    <submittedName>
        <fullName evidence="1">Uncharacterized protein</fullName>
    </submittedName>
</protein>
<keyword evidence="2" id="KW-1185">Reference proteome</keyword>
<dbReference type="EnsemblBacteria" id="ABL77492">
    <property type="protein sequence ID" value="ABL77492"/>
    <property type="gene ID" value="Tpen_0082"/>
</dbReference>
<organism evidence="1 2">
    <name type="scientific">Thermofilum pendens (strain DSM 2475 / Hrk 5)</name>
    <dbReference type="NCBI Taxonomy" id="368408"/>
    <lineage>
        <taxon>Archaea</taxon>
        <taxon>Thermoproteota</taxon>
        <taxon>Thermoprotei</taxon>
        <taxon>Thermofilales</taxon>
        <taxon>Thermofilaceae</taxon>
        <taxon>Thermofilum</taxon>
    </lineage>
</organism>
<dbReference type="Proteomes" id="UP000000641">
    <property type="component" value="Chromosome"/>
</dbReference>
<dbReference type="KEGG" id="tpe:Tpen_0082"/>
<gene>
    <name evidence="1" type="ordered locus">Tpen_0082</name>
</gene>